<dbReference type="Pfam" id="PF02537">
    <property type="entry name" value="CRCB"/>
    <property type="match status" value="1"/>
</dbReference>
<evidence type="ECO:0000256" key="6">
    <source>
        <dbReference type="ARBA" id="ARBA00023065"/>
    </source>
</evidence>
<gene>
    <name evidence="11" type="primary">fluC</name>
    <name evidence="11" type="synonym">crcB</name>
    <name evidence="12" type="ORF">HELGO_WM26858</name>
</gene>
<keyword evidence="7 11" id="KW-0472">Membrane</keyword>
<evidence type="ECO:0000256" key="5">
    <source>
        <dbReference type="ARBA" id="ARBA00022989"/>
    </source>
</evidence>
<evidence type="ECO:0000313" key="12">
    <source>
        <dbReference type="EMBL" id="CAA6830203.1"/>
    </source>
</evidence>
<dbReference type="PANTHER" id="PTHR28259">
    <property type="entry name" value="FLUORIDE EXPORT PROTEIN 1-RELATED"/>
    <property type="match status" value="1"/>
</dbReference>
<feature type="transmembrane region" description="Helical" evidence="11">
    <location>
        <begin position="32"/>
        <end position="51"/>
    </location>
</feature>
<organism evidence="12">
    <name type="scientific">uncultured Aureispira sp</name>
    <dbReference type="NCBI Taxonomy" id="1331704"/>
    <lineage>
        <taxon>Bacteria</taxon>
        <taxon>Pseudomonadati</taxon>
        <taxon>Bacteroidota</taxon>
        <taxon>Saprospiria</taxon>
        <taxon>Saprospirales</taxon>
        <taxon>Saprospiraceae</taxon>
        <taxon>Aureispira</taxon>
        <taxon>environmental samples</taxon>
    </lineage>
</organism>
<evidence type="ECO:0000256" key="3">
    <source>
        <dbReference type="ARBA" id="ARBA00022519"/>
    </source>
</evidence>
<evidence type="ECO:0000256" key="9">
    <source>
        <dbReference type="ARBA" id="ARBA00035120"/>
    </source>
</evidence>
<proteinExistence type="inferred from homology"/>
<reference evidence="12" key="1">
    <citation type="submission" date="2020-01" db="EMBL/GenBank/DDBJ databases">
        <authorList>
            <person name="Meier V. D."/>
            <person name="Meier V D."/>
        </authorList>
    </citation>
    <scope>NUCLEOTIDE SEQUENCE</scope>
    <source>
        <strain evidence="12">HLG_WM_MAG_10</strain>
    </source>
</reference>
<comment type="subcellular location">
    <subcellularLocation>
        <location evidence="1 11">Cell membrane</location>
        <topology evidence="1 11">Multi-pass membrane protein</topology>
    </subcellularLocation>
</comment>
<keyword evidence="6 11" id="KW-0406">Ion transport</keyword>
<dbReference type="EMBL" id="CACVAQ010000540">
    <property type="protein sequence ID" value="CAA6830203.1"/>
    <property type="molecule type" value="Genomic_DNA"/>
</dbReference>
<dbReference type="AlphaFoldDB" id="A0A6S6UNG4"/>
<evidence type="ECO:0000256" key="10">
    <source>
        <dbReference type="ARBA" id="ARBA00035585"/>
    </source>
</evidence>
<dbReference type="NCBIfam" id="TIGR00494">
    <property type="entry name" value="crcB"/>
    <property type="match status" value="1"/>
</dbReference>
<keyword evidence="5 11" id="KW-1133">Transmembrane helix</keyword>
<feature type="binding site" evidence="11">
    <location>
        <position position="73"/>
    </location>
    <ligand>
        <name>Na(+)</name>
        <dbReference type="ChEBI" id="CHEBI:29101"/>
        <note>structural</note>
    </ligand>
</feature>
<comment type="function">
    <text evidence="11">Fluoride-specific ion channel. Important for reducing fluoride concentration in the cell, thus reducing its toxicity.</text>
</comment>
<dbReference type="PANTHER" id="PTHR28259:SF1">
    <property type="entry name" value="FLUORIDE EXPORT PROTEIN 1-RELATED"/>
    <property type="match status" value="1"/>
</dbReference>
<feature type="transmembrane region" description="Helical" evidence="11">
    <location>
        <begin position="63"/>
        <end position="81"/>
    </location>
</feature>
<keyword evidence="3" id="KW-0997">Cell inner membrane</keyword>
<dbReference type="GO" id="GO:0046872">
    <property type="term" value="F:metal ion binding"/>
    <property type="evidence" value="ECO:0007669"/>
    <property type="project" value="UniProtKB-KW"/>
</dbReference>
<keyword evidence="11" id="KW-0915">Sodium</keyword>
<evidence type="ECO:0000256" key="4">
    <source>
        <dbReference type="ARBA" id="ARBA00022692"/>
    </source>
</evidence>
<evidence type="ECO:0000256" key="7">
    <source>
        <dbReference type="ARBA" id="ARBA00023136"/>
    </source>
</evidence>
<keyword evidence="11" id="KW-0479">Metal-binding</keyword>
<dbReference type="GO" id="GO:0005886">
    <property type="term" value="C:plasma membrane"/>
    <property type="evidence" value="ECO:0007669"/>
    <property type="project" value="UniProtKB-SubCell"/>
</dbReference>
<comment type="activity regulation">
    <text evidence="11">Na(+) is not transported, but it plays an essential structural role and its presence is essential for fluoride channel function.</text>
</comment>
<comment type="similarity">
    <text evidence="9 11">Belongs to the fluoride channel Fluc/FEX (TC 1.A.43) family.</text>
</comment>
<evidence type="ECO:0000256" key="11">
    <source>
        <dbReference type="HAMAP-Rule" id="MF_00454"/>
    </source>
</evidence>
<feature type="transmembrane region" description="Helical" evidence="11">
    <location>
        <begin position="93"/>
        <end position="119"/>
    </location>
</feature>
<keyword evidence="2 11" id="KW-1003">Cell membrane</keyword>
<protein>
    <recommendedName>
        <fullName evidence="11">Fluoride-specific ion channel FluC</fullName>
    </recommendedName>
</protein>
<dbReference type="HAMAP" id="MF_00454">
    <property type="entry name" value="FluC"/>
    <property type="match status" value="1"/>
</dbReference>
<name>A0A6S6UNG4_9BACT</name>
<evidence type="ECO:0000256" key="1">
    <source>
        <dbReference type="ARBA" id="ARBA00004651"/>
    </source>
</evidence>
<feature type="binding site" evidence="11">
    <location>
        <position position="76"/>
    </location>
    <ligand>
        <name>Na(+)</name>
        <dbReference type="ChEBI" id="CHEBI:29101"/>
        <note>structural</note>
    </ligand>
</feature>
<keyword evidence="11" id="KW-0813">Transport</keyword>
<accession>A0A6S6UNG4</accession>
<evidence type="ECO:0000256" key="8">
    <source>
        <dbReference type="ARBA" id="ARBA00023303"/>
    </source>
</evidence>
<dbReference type="GO" id="GO:0140114">
    <property type="term" value="P:cellular detoxification of fluoride"/>
    <property type="evidence" value="ECO:0007669"/>
    <property type="project" value="UniProtKB-UniRule"/>
</dbReference>
<keyword evidence="4 11" id="KW-0812">Transmembrane</keyword>
<sequence length="123" mass="13257">MLNALAVFVGGGLGSLCRYCLSLFLPSSNIGFPIATLMANVCACFVLGYLTNYLLRDNLSDHWKLLLGTGFCGGFSTFSTFSKETLALSQVGLTMWAVVYLILSLVLGVLAVFFGIYLANVKH</sequence>
<keyword evidence="8 11" id="KW-0407">Ion channel</keyword>
<dbReference type="GO" id="GO:0062054">
    <property type="term" value="F:fluoride channel activity"/>
    <property type="evidence" value="ECO:0007669"/>
    <property type="project" value="UniProtKB-UniRule"/>
</dbReference>
<dbReference type="InterPro" id="IPR003691">
    <property type="entry name" value="FluC"/>
</dbReference>
<evidence type="ECO:0000256" key="2">
    <source>
        <dbReference type="ARBA" id="ARBA00022475"/>
    </source>
</evidence>
<comment type="catalytic activity">
    <reaction evidence="10">
        <text>fluoride(in) = fluoride(out)</text>
        <dbReference type="Rhea" id="RHEA:76159"/>
        <dbReference type="ChEBI" id="CHEBI:17051"/>
    </reaction>
    <physiologicalReaction direction="left-to-right" evidence="10">
        <dbReference type="Rhea" id="RHEA:76160"/>
    </physiologicalReaction>
</comment>